<dbReference type="Proteomes" id="UP001174909">
    <property type="component" value="Unassembled WGS sequence"/>
</dbReference>
<dbReference type="InterPro" id="IPR051589">
    <property type="entry name" value="Sialate-O-sulfotransferase"/>
</dbReference>
<name>A0AA35WSK9_GEOBA</name>
<proteinExistence type="predicted"/>
<dbReference type="PANTHER" id="PTHR45964">
    <property type="entry name" value="WSCD FAMILY MEMBER CG9164"/>
    <property type="match status" value="1"/>
</dbReference>
<reference evidence="1" key="1">
    <citation type="submission" date="2023-03" db="EMBL/GenBank/DDBJ databases">
        <authorList>
            <person name="Steffen K."/>
            <person name="Cardenas P."/>
        </authorList>
    </citation>
    <scope>NUCLEOTIDE SEQUENCE</scope>
</reference>
<feature type="non-terminal residue" evidence="1">
    <location>
        <position position="177"/>
    </location>
</feature>
<accession>A0AA35WSK9</accession>
<evidence type="ECO:0000313" key="2">
    <source>
        <dbReference type="Proteomes" id="UP001174909"/>
    </source>
</evidence>
<sequence>MNTQKVSNTFMPLCMCDICFSVHFRQGVKSLTFRTHDLEHPATGDINGNIHPQIQSGRQSATLSSLHNRPQSQPYSEQSTYEHNNPAQLVNNQSKDIHHCNDNLCTEYLKPAELRRFRDCTRRRRSRHENGTCRFTDRAVRDAVALASFPGSGSTWVRGLLEKATGICTAGSDPSQP</sequence>
<protein>
    <submittedName>
        <fullName evidence="1">Uncharacterized protein</fullName>
    </submittedName>
</protein>
<comment type="caution">
    <text evidence="1">The sequence shown here is derived from an EMBL/GenBank/DDBJ whole genome shotgun (WGS) entry which is preliminary data.</text>
</comment>
<keyword evidence="2" id="KW-1185">Reference proteome</keyword>
<organism evidence="1 2">
    <name type="scientific">Geodia barretti</name>
    <name type="common">Barrett's horny sponge</name>
    <dbReference type="NCBI Taxonomy" id="519541"/>
    <lineage>
        <taxon>Eukaryota</taxon>
        <taxon>Metazoa</taxon>
        <taxon>Porifera</taxon>
        <taxon>Demospongiae</taxon>
        <taxon>Heteroscleromorpha</taxon>
        <taxon>Tetractinellida</taxon>
        <taxon>Astrophorina</taxon>
        <taxon>Geodiidae</taxon>
        <taxon>Geodia</taxon>
    </lineage>
</organism>
<evidence type="ECO:0000313" key="1">
    <source>
        <dbReference type="EMBL" id="CAI8024942.1"/>
    </source>
</evidence>
<dbReference type="EMBL" id="CASHTH010002111">
    <property type="protein sequence ID" value="CAI8024942.1"/>
    <property type="molecule type" value="Genomic_DNA"/>
</dbReference>
<dbReference type="AlphaFoldDB" id="A0AA35WSK9"/>
<gene>
    <name evidence="1" type="ORF">GBAR_LOCUS14453</name>
</gene>
<dbReference type="PANTHER" id="PTHR45964:SF5">
    <property type="entry name" value="WSCD FAMILY MEMBER CG9164"/>
    <property type="match status" value="1"/>
</dbReference>